<dbReference type="Proteomes" id="UP000712600">
    <property type="component" value="Unassembled WGS sequence"/>
</dbReference>
<protein>
    <submittedName>
        <fullName evidence="1">Uncharacterized protein</fullName>
    </submittedName>
</protein>
<dbReference type="AlphaFoldDB" id="A0A8S9R8M2"/>
<evidence type="ECO:0000313" key="2">
    <source>
        <dbReference type="Proteomes" id="UP000712600"/>
    </source>
</evidence>
<reference evidence="1" key="1">
    <citation type="submission" date="2019-12" db="EMBL/GenBank/DDBJ databases">
        <title>Genome sequencing and annotation of Brassica cretica.</title>
        <authorList>
            <person name="Studholme D.J."/>
            <person name="Sarris P."/>
        </authorList>
    </citation>
    <scope>NUCLEOTIDE SEQUENCE</scope>
    <source>
        <strain evidence="1">PFS-109/04</strain>
        <tissue evidence="1">Leaf</tissue>
    </source>
</reference>
<evidence type="ECO:0000313" key="1">
    <source>
        <dbReference type="EMBL" id="KAF3559981.1"/>
    </source>
</evidence>
<name>A0A8S9R8M2_BRACR</name>
<sequence>MPSIMSLWKVVNLLHHGKLRIHLPHEHYHMDTRTPHPPVPSQMFTKLQSIYLHTYNLQSHPETSQMLTMKNLISHTRHHCRNSRLGCRRDQRRRPPRQDLQYIVNQHRTWLSFCETPSHMAAKFGCNEPAKLLLARGAFIKFPSQCSFIEEIIQIRN</sequence>
<organism evidence="1 2">
    <name type="scientific">Brassica cretica</name>
    <name type="common">Mustard</name>
    <dbReference type="NCBI Taxonomy" id="69181"/>
    <lineage>
        <taxon>Eukaryota</taxon>
        <taxon>Viridiplantae</taxon>
        <taxon>Streptophyta</taxon>
        <taxon>Embryophyta</taxon>
        <taxon>Tracheophyta</taxon>
        <taxon>Spermatophyta</taxon>
        <taxon>Magnoliopsida</taxon>
        <taxon>eudicotyledons</taxon>
        <taxon>Gunneridae</taxon>
        <taxon>Pentapetalae</taxon>
        <taxon>rosids</taxon>
        <taxon>malvids</taxon>
        <taxon>Brassicales</taxon>
        <taxon>Brassicaceae</taxon>
        <taxon>Brassiceae</taxon>
        <taxon>Brassica</taxon>
    </lineage>
</organism>
<proteinExistence type="predicted"/>
<accession>A0A8S9R8M2</accession>
<gene>
    <name evidence="1" type="ORF">F2Q69_00015495</name>
</gene>
<dbReference type="EMBL" id="QGKX02000996">
    <property type="protein sequence ID" value="KAF3559981.1"/>
    <property type="molecule type" value="Genomic_DNA"/>
</dbReference>
<comment type="caution">
    <text evidence="1">The sequence shown here is derived from an EMBL/GenBank/DDBJ whole genome shotgun (WGS) entry which is preliminary data.</text>
</comment>